<dbReference type="InterPro" id="IPR018114">
    <property type="entry name" value="TRYPSIN_HIS"/>
</dbReference>
<feature type="signal peptide" evidence="3">
    <location>
        <begin position="1"/>
        <end position="32"/>
    </location>
</feature>
<dbReference type="PANTHER" id="PTHR24252:SF7">
    <property type="entry name" value="HYALIN"/>
    <property type="match status" value="1"/>
</dbReference>
<dbReference type="PROSITE" id="PS00135">
    <property type="entry name" value="TRYPSIN_SER"/>
    <property type="match status" value="1"/>
</dbReference>
<dbReference type="InterPro" id="IPR033116">
    <property type="entry name" value="TRYPSIN_SER"/>
</dbReference>
<keyword evidence="3" id="KW-0732">Signal</keyword>
<proteinExistence type="predicted"/>
<dbReference type="PROSITE" id="PS50240">
    <property type="entry name" value="TRYPSIN_DOM"/>
    <property type="match status" value="1"/>
</dbReference>
<dbReference type="PANTHER" id="PTHR24252">
    <property type="entry name" value="ACROSIN-RELATED"/>
    <property type="match status" value="1"/>
</dbReference>
<feature type="chain" id="PRO_5035159093" description="Peptidase S1 domain-containing protein" evidence="3">
    <location>
        <begin position="33"/>
        <end position="277"/>
    </location>
</feature>
<dbReference type="PROSITE" id="PS00134">
    <property type="entry name" value="TRYPSIN_HIS"/>
    <property type="match status" value="1"/>
</dbReference>
<evidence type="ECO:0000256" key="1">
    <source>
        <dbReference type="ARBA" id="ARBA00023157"/>
    </source>
</evidence>
<dbReference type="FunFam" id="2.40.10.10:FF:000068">
    <property type="entry name" value="transmembrane protease serine 2"/>
    <property type="match status" value="1"/>
</dbReference>
<dbReference type="EMBL" id="CAJVCH010557933">
    <property type="protein sequence ID" value="CAG7830877.1"/>
    <property type="molecule type" value="Genomic_DNA"/>
</dbReference>
<sequence length="277" mass="30565">MQKSMSEILLLKLKNTIHFLFLLCLVIGKTNSGNVKPQIVNGEDAHPGEFPWMVSFQRYNERLDRYGPTCGGAIVDHRHIITATHCYNPEAKYRVLVGAHNISKSDSDEPSRQCYEPCRFHIHPNWNKESLTNDILMVTLKHPIDFNDKVQPIRLAPSDSDPVGQTCVVSGWGWLGGTIETSILQKCNLKVISLEECSPWGEGDPLTINEFSVCTLPEQTEKGTAAGDSGSPLICYDKEGPYATGVVSWGPEPPGTGDVYAGVKAHLDFILCNKPQG</sequence>
<dbReference type="AlphaFoldDB" id="A0A8J2PWD9"/>
<evidence type="ECO:0000256" key="3">
    <source>
        <dbReference type="SAM" id="SignalP"/>
    </source>
</evidence>
<dbReference type="CDD" id="cd00190">
    <property type="entry name" value="Tryp_SPc"/>
    <property type="match status" value="1"/>
</dbReference>
<keyword evidence="6" id="KW-1185">Reference proteome</keyword>
<organism evidence="5 6">
    <name type="scientific">Allacma fusca</name>
    <dbReference type="NCBI Taxonomy" id="39272"/>
    <lineage>
        <taxon>Eukaryota</taxon>
        <taxon>Metazoa</taxon>
        <taxon>Ecdysozoa</taxon>
        <taxon>Arthropoda</taxon>
        <taxon>Hexapoda</taxon>
        <taxon>Collembola</taxon>
        <taxon>Symphypleona</taxon>
        <taxon>Sminthuridae</taxon>
        <taxon>Allacma</taxon>
    </lineage>
</organism>
<keyword evidence="2" id="KW-0645">Protease</keyword>
<reference evidence="5" key="1">
    <citation type="submission" date="2021-06" db="EMBL/GenBank/DDBJ databases">
        <authorList>
            <person name="Hodson N. C."/>
            <person name="Mongue J. A."/>
            <person name="Jaron S. K."/>
        </authorList>
    </citation>
    <scope>NUCLEOTIDE SEQUENCE</scope>
</reference>
<name>A0A8J2PWD9_9HEXA</name>
<evidence type="ECO:0000259" key="4">
    <source>
        <dbReference type="PROSITE" id="PS50240"/>
    </source>
</evidence>
<protein>
    <recommendedName>
        <fullName evidence="4">Peptidase S1 domain-containing protein</fullName>
    </recommendedName>
</protein>
<dbReference type="InterPro" id="IPR001254">
    <property type="entry name" value="Trypsin_dom"/>
</dbReference>
<keyword evidence="1" id="KW-1015">Disulfide bond</keyword>
<evidence type="ECO:0000313" key="5">
    <source>
        <dbReference type="EMBL" id="CAG7830877.1"/>
    </source>
</evidence>
<dbReference type="Proteomes" id="UP000708208">
    <property type="component" value="Unassembled WGS sequence"/>
</dbReference>
<keyword evidence="2" id="KW-0378">Hydrolase</keyword>
<dbReference type="OrthoDB" id="6755574at2759"/>
<dbReference type="Pfam" id="PF00089">
    <property type="entry name" value="Trypsin"/>
    <property type="match status" value="1"/>
</dbReference>
<keyword evidence="2" id="KW-0720">Serine protease</keyword>
<accession>A0A8J2PWD9</accession>
<evidence type="ECO:0000313" key="6">
    <source>
        <dbReference type="Proteomes" id="UP000708208"/>
    </source>
</evidence>
<comment type="caution">
    <text evidence="5">The sequence shown here is derived from an EMBL/GenBank/DDBJ whole genome shotgun (WGS) entry which is preliminary data.</text>
</comment>
<feature type="domain" description="Peptidase S1" evidence="4">
    <location>
        <begin position="39"/>
        <end position="270"/>
    </location>
</feature>
<dbReference type="SMART" id="SM00020">
    <property type="entry name" value="Tryp_SPc"/>
    <property type="match status" value="1"/>
</dbReference>
<dbReference type="GO" id="GO:0006508">
    <property type="term" value="P:proteolysis"/>
    <property type="evidence" value="ECO:0007669"/>
    <property type="project" value="UniProtKB-KW"/>
</dbReference>
<evidence type="ECO:0000256" key="2">
    <source>
        <dbReference type="RuleBase" id="RU363034"/>
    </source>
</evidence>
<dbReference type="GO" id="GO:0004252">
    <property type="term" value="F:serine-type endopeptidase activity"/>
    <property type="evidence" value="ECO:0007669"/>
    <property type="project" value="InterPro"/>
</dbReference>
<gene>
    <name evidence="5" type="ORF">AFUS01_LOCUS40649</name>
</gene>